<dbReference type="InterPro" id="IPR036980">
    <property type="entry name" value="RNase_P/MRP_Rpp29_sf"/>
</dbReference>
<reference evidence="7 8" key="1">
    <citation type="journal article" date="2016" name="Sci. Rep.">
        <title>Metabolic traits of an uncultured archaeal lineage -MSBL1- from brine pools of the Red Sea.</title>
        <authorList>
            <person name="Mwirichia R."/>
            <person name="Alam I."/>
            <person name="Rashid M."/>
            <person name="Vinu M."/>
            <person name="Ba-Alawi W."/>
            <person name="Anthony Kamau A."/>
            <person name="Kamanda Ngugi D."/>
            <person name="Goker M."/>
            <person name="Klenk H.P."/>
            <person name="Bajic V."/>
            <person name="Stingl U."/>
        </authorList>
    </citation>
    <scope>NUCLEOTIDE SEQUENCE [LARGE SCALE GENOMIC DNA]</scope>
    <source>
        <strain evidence="7">SCGC-AAA261D19</strain>
    </source>
</reference>
<dbReference type="GO" id="GO:0001682">
    <property type="term" value="P:tRNA 5'-leader removal"/>
    <property type="evidence" value="ECO:0007669"/>
    <property type="project" value="UniProtKB-UniRule"/>
</dbReference>
<dbReference type="InterPro" id="IPR002730">
    <property type="entry name" value="Rpp29/RNP1"/>
</dbReference>
<comment type="similarity">
    <text evidence="6">Belongs to the eukaryotic/archaeal RNase P protein component 1 family.</text>
</comment>
<dbReference type="EMBL" id="LHXX01000003">
    <property type="protein sequence ID" value="KXB02806.1"/>
    <property type="molecule type" value="Genomic_DNA"/>
</dbReference>
<comment type="caution">
    <text evidence="7">The sequence shown here is derived from an EMBL/GenBank/DDBJ whole genome shotgun (WGS) entry which is preliminary data.</text>
</comment>
<dbReference type="InterPro" id="IPR023538">
    <property type="entry name" value="RNP1"/>
</dbReference>
<evidence type="ECO:0000256" key="3">
    <source>
        <dbReference type="ARBA" id="ARBA00022722"/>
    </source>
</evidence>
<evidence type="ECO:0000256" key="6">
    <source>
        <dbReference type="HAMAP-Rule" id="MF_00754"/>
    </source>
</evidence>
<dbReference type="Proteomes" id="UP000070400">
    <property type="component" value="Unassembled WGS sequence"/>
</dbReference>
<comment type="catalytic activity">
    <reaction evidence="6">
        <text>Endonucleolytic cleavage of RNA, removing 5'-extranucleotides from tRNA precursor.</text>
        <dbReference type="EC" id="3.1.26.5"/>
    </reaction>
</comment>
<dbReference type="SUPFAM" id="SSF101744">
    <property type="entry name" value="Rof/RNase P subunit-like"/>
    <property type="match status" value="1"/>
</dbReference>
<proteinExistence type="inferred from homology"/>
<keyword evidence="3 6" id="KW-0540">Nuclease</keyword>
<keyword evidence="1 6" id="KW-0963">Cytoplasm</keyword>
<dbReference type="GO" id="GO:0005737">
    <property type="term" value="C:cytoplasm"/>
    <property type="evidence" value="ECO:0007669"/>
    <property type="project" value="UniProtKB-SubCell"/>
</dbReference>
<keyword evidence="2 6" id="KW-0819">tRNA processing</keyword>
<evidence type="ECO:0000256" key="4">
    <source>
        <dbReference type="ARBA" id="ARBA00022759"/>
    </source>
</evidence>
<dbReference type="EC" id="3.1.26.5" evidence="6"/>
<dbReference type="GO" id="GO:0003723">
    <property type="term" value="F:RNA binding"/>
    <property type="evidence" value="ECO:0007669"/>
    <property type="project" value="InterPro"/>
</dbReference>
<evidence type="ECO:0000256" key="1">
    <source>
        <dbReference type="ARBA" id="ARBA00022490"/>
    </source>
</evidence>
<comment type="subcellular location">
    <subcellularLocation>
        <location evidence="6">Cytoplasm</location>
    </subcellularLocation>
</comment>
<dbReference type="HAMAP" id="MF_00754">
    <property type="entry name" value="RNase_P_1"/>
    <property type="match status" value="1"/>
</dbReference>
<evidence type="ECO:0000313" key="7">
    <source>
        <dbReference type="EMBL" id="KXB02806.1"/>
    </source>
</evidence>
<dbReference type="AlphaFoldDB" id="A0A133V8Q2"/>
<comment type="subunit">
    <text evidence="6">Consists of a catalytic RNA component and at least 4-5 protein subunits.</text>
</comment>
<dbReference type="GO" id="GO:0004526">
    <property type="term" value="F:ribonuclease P activity"/>
    <property type="evidence" value="ECO:0007669"/>
    <property type="project" value="UniProtKB-UniRule"/>
</dbReference>
<evidence type="ECO:0000313" key="8">
    <source>
        <dbReference type="Proteomes" id="UP000070400"/>
    </source>
</evidence>
<name>A0A133V8Q2_9EURY</name>
<dbReference type="Gene3D" id="2.30.30.210">
    <property type="entry name" value="Ribonuclease P/MRP, subunit p29"/>
    <property type="match status" value="1"/>
</dbReference>
<dbReference type="Pfam" id="PF01868">
    <property type="entry name" value="RNase_P-MRP_p29"/>
    <property type="match status" value="1"/>
</dbReference>
<dbReference type="SMART" id="SM00538">
    <property type="entry name" value="POP4"/>
    <property type="match status" value="1"/>
</dbReference>
<organism evidence="7 8">
    <name type="scientific">candidate division MSBL1 archaeon SCGC-AAA261D19</name>
    <dbReference type="NCBI Taxonomy" id="1698273"/>
    <lineage>
        <taxon>Archaea</taxon>
        <taxon>Methanobacteriati</taxon>
        <taxon>Methanobacteriota</taxon>
        <taxon>candidate division MSBL1</taxon>
    </lineage>
</organism>
<gene>
    <name evidence="6" type="primary">rnp1</name>
    <name evidence="7" type="ORF">AKJ43_00450</name>
</gene>
<comment type="function">
    <text evidence="6">Part of ribonuclease P, a protein complex that generates mature tRNA molecules by cleaving their 5'-ends.</text>
</comment>
<protein>
    <recommendedName>
        <fullName evidence="6">Ribonuclease P protein component 1</fullName>
        <shortName evidence="6">RNase P component 1</shortName>
        <ecNumber evidence="6">3.1.26.5</ecNumber>
    </recommendedName>
    <alternativeName>
        <fullName evidence="6">Rpp29</fullName>
    </alternativeName>
</protein>
<evidence type="ECO:0000256" key="2">
    <source>
        <dbReference type="ARBA" id="ARBA00022694"/>
    </source>
</evidence>
<dbReference type="GO" id="GO:0030677">
    <property type="term" value="C:ribonuclease P complex"/>
    <property type="evidence" value="ECO:0007669"/>
    <property type="project" value="UniProtKB-UniRule"/>
</dbReference>
<keyword evidence="5 6" id="KW-0378">Hydrolase</keyword>
<keyword evidence="4 6" id="KW-0255">Endonuclease</keyword>
<keyword evidence="8" id="KW-1185">Reference proteome</keyword>
<dbReference type="InterPro" id="IPR023534">
    <property type="entry name" value="Rof/RNase_P-like"/>
</dbReference>
<evidence type="ECO:0000256" key="5">
    <source>
        <dbReference type="ARBA" id="ARBA00022801"/>
    </source>
</evidence>
<sequence>MPITENNLLQHELIGLRAKIVQSTNPSLANKEGVIVDETRNTLVLKENESLKIIPKQDVRLRLNLPEGKKVKVDGRKLIARAENRIKKYG</sequence>
<accession>A0A133V8Q2</accession>